<proteinExistence type="inferred from homology"/>
<evidence type="ECO:0000256" key="2">
    <source>
        <dbReference type="ARBA" id="ARBA00011984"/>
    </source>
</evidence>
<dbReference type="InterPro" id="IPR001806">
    <property type="entry name" value="Small_GTPase"/>
</dbReference>
<keyword evidence="3" id="KW-0378">Hydrolase</keyword>
<sequence>MTNLSTKIKIAILGKHQVGKSAITVRYLTKRFIGEYSSANDFLYKHSVNFEENHVPVEIEILDTCSNGCSYDEVIRWADSFLVIYSIVDRDSFCEAEKLLKKISKLKLPSYYTILLLGSKNDLEHSRTVSVSEAQETSLNYNCQFLEVSAAESYSGVQLAFHSLLKETRSSQLHRNLPIRRKLGVNSVSKALGNIFGKNSKADRKRPSLSI</sequence>
<dbReference type="SMART" id="SM00173">
    <property type="entry name" value="RAS"/>
    <property type="match status" value="1"/>
</dbReference>
<comment type="caution">
    <text evidence="5">The sequence shown here is derived from an EMBL/GenBank/DDBJ whole genome shotgun (WGS) entry which is preliminary data.</text>
</comment>
<dbReference type="SMART" id="SM00175">
    <property type="entry name" value="RAB"/>
    <property type="match status" value="1"/>
</dbReference>
<dbReference type="PROSITE" id="PS51421">
    <property type="entry name" value="RAS"/>
    <property type="match status" value="1"/>
</dbReference>
<dbReference type="GO" id="GO:0003925">
    <property type="term" value="F:G protein activity"/>
    <property type="evidence" value="ECO:0007669"/>
    <property type="project" value="UniProtKB-EC"/>
</dbReference>
<protein>
    <recommendedName>
        <fullName evidence="2">small monomeric GTPase</fullName>
        <ecNumber evidence="2">3.6.5.2</ecNumber>
    </recommendedName>
</protein>
<reference evidence="5" key="1">
    <citation type="submission" date="2021-03" db="EMBL/GenBank/DDBJ databases">
        <title>Chromosome level genome of the anhydrobiotic midge Polypedilum vanderplanki.</title>
        <authorList>
            <person name="Yoshida Y."/>
            <person name="Kikawada T."/>
            <person name="Gusev O."/>
        </authorList>
    </citation>
    <scope>NUCLEOTIDE SEQUENCE</scope>
    <source>
        <strain evidence="5">NIAS01</strain>
        <tissue evidence="5">Whole body or cell culture</tissue>
    </source>
</reference>
<evidence type="ECO:0000256" key="3">
    <source>
        <dbReference type="ARBA" id="ARBA00022801"/>
    </source>
</evidence>
<organism evidence="5 6">
    <name type="scientific">Polypedilum vanderplanki</name>
    <name type="common">Sleeping chironomid midge</name>
    <dbReference type="NCBI Taxonomy" id="319348"/>
    <lineage>
        <taxon>Eukaryota</taxon>
        <taxon>Metazoa</taxon>
        <taxon>Ecdysozoa</taxon>
        <taxon>Arthropoda</taxon>
        <taxon>Hexapoda</taxon>
        <taxon>Insecta</taxon>
        <taxon>Pterygota</taxon>
        <taxon>Neoptera</taxon>
        <taxon>Endopterygota</taxon>
        <taxon>Diptera</taxon>
        <taxon>Nematocera</taxon>
        <taxon>Chironomoidea</taxon>
        <taxon>Chironomidae</taxon>
        <taxon>Chironominae</taxon>
        <taxon>Polypedilum</taxon>
        <taxon>Polypedilum</taxon>
    </lineage>
</organism>
<gene>
    <name evidence="5" type="ORF">PVAND_002852</name>
</gene>
<comment type="similarity">
    <text evidence="1">Belongs to the small GTPase superfamily. Ras family.</text>
</comment>
<dbReference type="Proteomes" id="UP001107558">
    <property type="component" value="Chromosome 3"/>
</dbReference>
<dbReference type="EC" id="3.6.5.2" evidence="2"/>
<evidence type="ECO:0000256" key="4">
    <source>
        <dbReference type="ARBA" id="ARBA00048098"/>
    </source>
</evidence>
<evidence type="ECO:0000256" key="1">
    <source>
        <dbReference type="ARBA" id="ARBA00008344"/>
    </source>
</evidence>
<dbReference type="InterPro" id="IPR027417">
    <property type="entry name" value="P-loop_NTPase"/>
</dbReference>
<dbReference type="NCBIfam" id="TIGR00231">
    <property type="entry name" value="small_GTP"/>
    <property type="match status" value="1"/>
</dbReference>
<name>A0A9J6BTE2_POLVA</name>
<dbReference type="EMBL" id="JADBJN010000003">
    <property type="protein sequence ID" value="KAG5672755.1"/>
    <property type="molecule type" value="Genomic_DNA"/>
</dbReference>
<keyword evidence="6" id="KW-1185">Reference proteome</keyword>
<evidence type="ECO:0000313" key="6">
    <source>
        <dbReference type="Proteomes" id="UP001107558"/>
    </source>
</evidence>
<dbReference type="GO" id="GO:0005525">
    <property type="term" value="F:GTP binding"/>
    <property type="evidence" value="ECO:0007669"/>
    <property type="project" value="InterPro"/>
</dbReference>
<dbReference type="InterPro" id="IPR051065">
    <property type="entry name" value="Ras-related_GTPase"/>
</dbReference>
<evidence type="ECO:0000313" key="5">
    <source>
        <dbReference type="EMBL" id="KAG5672755.1"/>
    </source>
</evidence>
<dbReference type="SUPFAM" id="SSF52540">
    <property type="entry name" value="P-loop containing nucleoside triphosphate hydrolases"/>
    <property type="match status" value="1"/>
</dbReference>
<comment type="catalytic activity">
    <reaction evidence="4">
        <text>GTP + H2O = GDP + phosphate + H(+)</text>
        <dbReference type="Rhea" id="RHEA:19669"/>
        <dbReference type="ChEBI" id="CHEBI:15377"/>
        <dbReference type="ChEBI" id="CHEBI:15378"/>
        <dbReference type="ChEBI" id="CHEBI:37565"/>
        <dbReference type="ChEBI" id="CHEBI:43474"/>
        <dbReference type="ChEBI" id="CHEBI:58189"/>
        <dbReference type="EC" id="3.6.5.2"/>
    </reaction>
</comment>
<dbReference type="Pfam" id="PF00071">
    <property type="entry name" value="Ras"/>
    <property type="match status" value="1"/>
</dbReference>
<dbReference type="InterPro" id="IPR005225">
    <property type="entry name" value="Small_GTP-bd"/>
</dbReference>
<dbReference type="PRINTS" id="PR00449">
    <property type="entry name" value="RASTRNSFRMNG"/>
</dbReference>
<dbReference type="OrthoDB" id="18798at2759"/>
<dbReference type="AlphaFoldDB" id="A0A9J6BTE2"/>
<dbReference type="Gene3D" id="3.40.50.300">
    <property type="entry name" value="P-loop containing nucleotide triphosphate hydrolases"/>
    <property type="match status" value="1"/>
</dbReference>
<accession>A0A9J6BTE2</accession>
<dbReference type="PROSITE" id="PS51419">
    <property type="entry name" value="RAB"/>
    <property type="match status" value="1"/>
</dbReference>
<dbReference type="PANTHER" id="PTHR45704">
    <property type="entry name" value="RAS-LIKE FAMILY MEMBER 11"/>
    <property type="match status" value="1"/>
</dbReference>